<evidence type="ECO:0000313" key="1">
    <source>
        <dbReference type="EMBL" id="TYC95861.1"/>
    </source>
</evidence>
<dbReference type="AlphaFoldDB" id="A0A5D0XJ63"/>
<dbReference type="Proteomes" id="UP000323410">
    <property type="component" value="Unassembled WGS sequence"/>
</dbReference>
<sequence>MSKRSTYFRDLKPGDSNLAWKGMRRDLQQIDEWHKVGEKAHNNAPGSLLDVIDGLTEPLQASHLLGYLLHTAVDHLHALKAQLVEAKSQHTFAPYTLIRGAIEASSTALWILQDGVPLAVATRSLRLEHVNLSGSSRFVGNGVAEVECHAAVRVALVSRIRDR</sequence>
<accession>A0A5D0XJ63</accession>
<dbReference type="EMBL" id="VSLD01000020">
    <property type="protein sequence ID" value="TYC95861.1"/>
    <property type="molecule type" value="Genomic_DNA"/>
</dbReference>
<name>A0A5D0XJ63_9MICC</name>
<gene>
    <name evidence="1" type="ORF">FQ377_14570</name>
</gene>
<organism evidence="1 2">
    <name type="scientific">Arthrobacter echini</name>
    <dbReference type="NCBI Taxonomy" id="1529066"/>
    <lineage>
        <taxon>Bacteria</taxon>
        <taxon>Bacillati</taxon>
        <taxon>Actinomycetota</taxon>
        <taxon>Actinomycetes</taxon>
        <taxon>Micrococcales</taxon>
        <taxon>Micrococcaceae</taxon>
        <taxon>Arthrobacter</taxon>
    </lineage>
</organism>
<proteinExistence type="predicted"/>
<reference evidence="1 2" key="1">
    <citation type="submission" date="2019-08" db="EMBL/GenBank/DDBJ databases">
        <title>Genone of Arthrobacter echini P9.</title>
        <authorList>
            <person name="Bowman J.P."/>
        </authorList>
    </citation>
    <scope>NUCLEOTIDE SEQUENCE [LARGE SCALE GENOMIC DNA]</scope>
    <source>
        <strain evidence="1 2">P9</strain>
    </source>
</reference>
<protein>
    <submittedName>
        <fullName evidence="1">Uncharacterized protein</fullName>
    </submittedName>
</protein>
<evidence type="ECO:0000313" key="2">
    <source>
        <dbReference type="Proteomes" id="UP000323410"/>
    </source>
</evidence>
<keyword evidence="2" id="KW-1185">Reference proteome</keyword>
<comment type="caution">
    <text evidence="1">The sequence shown here is derived from an EMBL/GenBank/DDBJ whole genome shotgun (WGS) entry which is preliminary data.</text>
</comment>
<dbReference type="RefSeq" id="WP_148601883.1">
    <property type="nucleotide sequence ID" value="NZ_VSLD01000020.1"/>
</dbReference>
<dbReference type="OrthoDB" id="4045431at2"/>